<evidence type="ECO:0008006" key="6">
    <source>
        <dbReference type="Google" id="ProtNLM"/>
    </source>
</evidence>
<comment type="caution">
    <text evidence="4">The sequence shown here is derived from an EMBL/GenBank/DDBJ whole genome shotgun (WGS) entry which is preliminary data.</text>
</comment>
<dbReference type="Pfam" id="PF17148">
    <property type="entry name" value="DUF5117"/>
    <property type="match status" value="1"/>
</dbReference>
<feature type="domain" description="DUF5117" evidence="3">
    <location>
        <begin position="65"/>
        <end position="243"/>
    </location>
</feature>
<dbReference type="Proteomes" id="UP000239504">
    <property type="component" value="Unassembled WGS sequence"/>
</dbReference>
<keyword evidence="5" id="KW-1185">Reference proteome</keyword>
<feature type="domain" description="EcxA zinc-binding" evidence="2">
    <location>
        <begin position="381"/>
        <end position="693"/>
    </location>
</feature>
<keyword evidence="1" id="KW-0732">Signal</keyword>
<evidence type="ECO:0000313" key="4">
    <source>
        <dbReference type="EMBL" id="PQA89209.1"/>
    </source>
</evidence>
<dbReference type="EMBL" id="PJCH01000003">
    <property type="protein sequence ID" value="PQA89209.1"/>
    <property type="molecule type" value="Genomic_DNA"/>
</dbReference>
<dbReference type="InterPro" id="IPR033413">
    <property type="entry name" value="DUF5117"/>
</dbReference>
<dbReference type="Pfam" id="PF16313">
    <property type="entry name" value="DUF4953"/>
    <property type="match status" value="1"/>
</dbReference>
<sequence length="776" mass="88003">MKRKIVVVLLAISILTSMTIEAGAISGSGEEDATAFAARLEKDRVILTVPPAELDKDFLVVRAGIGQKLVRWVREGDKILLIAPIVEKSIGRDAHVGVKLRNDLFDAWRPSILATFPIRTQSKKIGYEIDVTDLFLKRIEGLPSIEGVIDYDKCRVNKVFSYKGLVEIRATMTRSAAGLIKYDRDRYEEEPLTISAFWSFLKLPETHMRPRLYDTRMGFFSDAWDLRSPVSPAGIARWRLEKKDSGQSLSEPKKPIVFYFAENTPAWMKPWLKAGIESWRKGFEAAGFKDAVIVRDTPDNGAEFDGRSMRYSVVKVRNREHFWRYRDPHDEASGGGTVDVVIDPRSGEILKADIIVTAPHELMQNLYFALCGVLDSRARRAPFPESLEGAFLQNTAAHESGHAFGIIDGNYGEFVYPTEKLRDKEWLSRMGFTPSVMNYSRCNYVAQPQDKIPAEYLLPRVGPADIHMIKWAYTQFIEADSWQDESPFLEAIIKEMKAKPWYTYIEGRRSNIPQRYHNAVDSDDPVMATKLGLNNLKNAINRLPEATLHEGGGQFLLEQMYFDATGYWVTLMSHVATLVGGYTIAPKSATEPGPVHTPIPAERQREAMAYLGEAAFHTPAYLINPAISNRFEPPLGSVDHVVGLQSRVLKGLVRYERLKALVEFELSAPANVDIYSQEEFLTDVRHAIWSELGDENAEITAYRQQLQKEYLAVLDQLFKFRTGDKSYAVVAFAIHSDLKSLRHDLDRALQQARDRKRRDYLEYVLAELDLILAAKR</sequence>
<dbReference type="AlphaFoldDB" id="A0A2S7K9T6"/>
<feature type="chain" id="PRO_5015487134" description="DUF5117 domain-containing protein" evidence="1">
    <location>
        <begin position="23"/>
        <end position="776"/>
    </location>
</feature>
<dbReference type="InterPro" id="IPR032534">
    <property type="entry name" value="EcxA_zinc-bd"/>
</dbReference>
<protein>
    <recommendedName>
        <fullName evidence="6">DUF5117 domain-containing protein</fullName>
    </recommendedName>
</protein>
<evidence type="ECO:0000259" key="2">
    <source>
        <dbReference type="Pfam" id="PF16313"/>
    </source>
</evidence>
<name>A0A2S7K9T6_9PROT</name>
<dbReference type="RefSeq" id="WP_104828847.1">
    <property type="nucleotide sequence ID" value="NZ_PJCH01000003.1"/>
</dbReference>
<feature type="signal peptide" evidence="1">
    <location>
        <begin position="1"/>
        <end position="22"/>
    </location>
</feature>
<accession>A0A2S7K9T6</accession>
<gene>
    <name evidence="4" type="ORF">CW354_04525</name>
</gene>
<dbReference type="OrthoDB" id="9776599at2"/>
<dbReference type="PANTHER" id="PTHR38478">
    <property type="entry name" value="PEPTIDASE M1A AND M12B"/>
    <property type="match status" value="1"/>
</dbReference>
<dbReference type="PANTHER" id="PTHR38478:SF1">
    <property type="entry name" value="ZINC DEPENDENT METALLOPROTEASE DOMAIN LIPOPROTEIN"/>
    <property type="match status" value="1"/>
</dbReference>
<evidence type="ECO:0000313" key="5">
    <source>
        <dbReference type="Proteomes" id="UP000239504"/>
    </source>
</evidence>
<proteinExistence type="predicted"/>
<evidence type="ECO:0000256" key="1">
    <source>
        <dbReference type="SAM" id="SignalP"/>
    </source>
</evidence>
<organism evidence="4 5">
    <name type="scientific">Hyphococcus luteus</name>
    <dbReference type="NCBI Taxonomy" id="2058213"/>
    <lineage>
        <taxon>Bacteria</taxon>
        <taxon>Pseudomonadati</taxon>
        <taxon>Pseudomonadota</taxon>
        <taxon>Alphaproteobacteria</taxon>
        <taxon>Parvularculales</taxon>
        <taxon>Parvularculaceae</taxon>
        <taxon>Hyphococcus</taxon>
    </lineage>
</organism>
<reference evidence="4 5" key="1">
    <citation type="submission" date="2017-12" db="EMBL/GenBank/DDBJ databases">
        <authorList>
            <person name="Hurst M.R.H."/>
        </authorList>
    </citation>
    <scope>NUCLEOTIDE SEQUENCE [LARGE SCALE GENOMIC DNA]</scope>
    <source>
        <strain evidence="4 5">SY-3-19</strain>
    </source>
</reference>
<dbReference type="SUPFAM" id="SSF55486">
    <property type="entry name" value="Metalloproteases ('zincins'), catalytic domain"/>
    <property type="match status" value="1"/>
</dbReference>
<evidence type="ECO:0000259" key="3">
    <source>
        <dbReference type="Pfam" id="PF17148"/>
    </source>
</evidence>